<sequence length="120" mass="14002">MKTPDPLENQDTRRLRLFLYLVPVLGFFPALWTLYRGQRDEPEQAVSRVAVILAFGWLFGYTLLNAGAPESDLWAIRLLITNSFLTSGYFLLSIWLMVRIWQRQTVELPSFNRLGKRVLK</sequence>
<keyword evidence="1" id="KW-0812">Transmembrane</keyword>
<reference evidence="2 3" key="1">
    <citation type="submission" date="2018-02" db="EMBL/GenBank/DDBJ databases">
        <authorList>
            <person name="Cohen D.B."/>
            <person name="Kent A.D."/>
        </authorList>
    </citation>
    <scope>NUCLEOTIDE SEQUENCE [LARGE SCALE GENOMIC DNA]</scope>
    <source>
        <strain evidence="2 3">CCAP 1448/3</strain>
    </source>
</reference>
<dbReference type="Proteomes" id="UP000238762">
    <property type="component" value="Unassembled WGS sequence"/>
</dbReference>
<evidence type="ECO:0000313" key="2">
    <source>
        <dbReference type="EMBL" id="PSB04533.1"/>
    </source>
</evidence>
<accession>A0A2T1C8R8</accession>
<evidence type="ECO:0000313" key="3">
    <source>
        <dbReference type="Proteomes" id="UP000238762"/>
    </source>
</evidence>
<keyword evidence="1" id="KW-0472">Membrane</keyword>
<keyword evidence="1" id="KW-1133">Transmembrane helix</keyword>
<dbReference type="RefSeq" id="WP_106287305.1">
    <property type="nucleotide sequence ID" value="NZ_CAWNTC010000180.1"/>
</dbReference>
<comment type="caution">
    <text evidence="2">The sequence shown here is derived from an EMBL/GenBank/DDBJ whole genome shotgun (WGS) entry which is preliminary data.</text>
</comment>
<proteinExistence type="predicted"/>
<dbReference type="OrthoDB" id="425192at2"/>
<name>A0A2T1C8R8_9CYAN</name>
<feature type="transmembrane region" description="Helical" evidence="1">
    <location>
        <begin position="74"/>
        <end position="98"/>
    </location>
</feature>
<gene>
    <name evidence="2" type="ORF">C7B64_03695</name>
</gene>
<feature type="transmembrane region" description="Helical" evidence="1">
    <location>
        <begin position="17"/>
        <end position="35"/>
    </location>
</feature>
<keyword evidence="3" id="KW-1185">Reference proteome</keyword>
<organism evidence="2 3">
    <name type="scientific">Merismopedia glauca CCAP 1448/3</name>
    <dbReference type="NCBI Taxonomy" id="1296344"/>
    <lineage>
        <taxon>Bacteria</taxon>
        <taxon>Bacillati</taxon>
        <taxon>Cyanobacteriota</taxon>
        <taxon>Cyanophyceae</taxon>
        <taxon>Synechococcales</taxon>
        <taxon>Merismopediaceae</taxon>
        <taxon>Merismopedia</taxon>
    </lineage>
</organism>
<reference evidence="2 3" key="2">
    <citation type="submission" date="2018-03" db="EMBL/GenBank/DDBJ databases">
        <title>The ancient ancestry and fast evolution of plastids.</title>
        <authorList>
            <person name="Moore K.R."/>
            <person name="Magnabosco C."/>
            <person name="Momper L."/>
            <person name="Gold D.A."/>
            <person name="Bosak T."/>
            <person name="Fournier G.P."/>
        </authorList>
    </citation>
    <scope>NUCLEOTIDE SEQUENCE [LARGE SCALE GENOMIC DNA]</scope>
    <source>
        <strain evidence="2 3">CCAP 1448/3</strain>
    </source>
</reference>
<dbReference type="EMBL" id="PVWJ01000011">
    <property type="protein sequence ID" value="PSB04533.1"/>
    <property type="molecule type" value="Genomic_DNA"/>
</dbReference>
<protein>
    <submittedName>
        <fullName evidence="2">Uncharacterized protein</fullName>
    </submittedName>
</protein>
<feature type="transmembrane region" description="Helical" evidence="1">
    <location>
        <begin position="47"/>
        <end position="68"/>
    </location>
</feature>
<dbReference type="AlphaFoldDB" id="A0A2T1C8R8"/>
<evidence type="ECO:0000256" key="1">
    <source>
        <dbReference type="SAM" id="Phobius"/>
    </source>
</evidence>